<dbReference type="SUPFAM" id="SSF161111">
    <property type="entry name" value="Cation efflux protein transmembrane domain-like"/>
    <property type="match status" value="1"/>
</dbReference>
<dbReference type="GO" id="GO:0005385">
    <property type="term" value="F:zinc ion transmembrane transporter activity"/>
    <property type="evidence" value="ECO:0007669"/>
    <property type="project" value="TreeGrafter"/>
</dbReference>
<evidence type="ECO:0000256" key="3">
    <source>
        <dbReference type="ARBA" id="ARBA00022906"/>
    </source>
</evidence>
<dbReference type="PANTHER" id="PTHR11562:SF17">
    <property type="entry name" value="RE54080P-RELATED"/>
    <property type="match status" value="1"/>
</dbReference>
<dbReference type="Gene3D" id="1.20.1510.10">
    <property type="entry name" value="Cation efflux protein transmembrane domain"/>
    <property type="match status" value="1"/>
</dbReference>
<evidence type="ECO:0000256" key="4">
    <source>
        <dbReference type="ARBA" id="ARBA00022989"/>
    </source>
</evidence>
<feature type="transmembrane region" description="Helical" evidence="6">
    <location>
        <begin position="73"/>
        <end position="94"/>
    </location>
</feature>
<accession>A0A1G7ZMH6</accession>
<evidence type="ECO:0000313" key="8">
    <source>
        <dbReference type="EMBL" id="SDH09903.1"/>
    </source>
</evidence>
<dbReference type="PANTHER" id="PTHR11562">
    <property type="entry name" value="CATION EFFLUX PROTEIN/ ZINC TRANSPORTER"/>
    <property type="match status" value="1"/>
</dbReference>
<keyword evidence="3" id="KW-0406">Ion transport</keyword>
<name>A0A1G7ZMH6_9RHOB</name>
<dbReference type="InterPro" id="IPR050681">
    <property type="entry name" value="CDF/SLC30A"/>
</dbReference>
<feature type="transmembrane region" description="Helical" evidence="6">
    <location>
        <begin position="100"/>
        <end position="122"/>
    </location>
</feature>
<keyword evidence="3" id="KW-0864">Zinc transport</keyword>
<evidence type="ECO:0000256" key="1">
    <source>
        <dbReference type="ARBA" id="ARBA00004141"/>
    </source>
</evidence>
<evidence type="ECO:0000313" key="9">
    <source>
        <dbReference type="Proteomes" id="UP000199399"/>
    </source>
</evidence>
<dbReference type="GO" id="GO:0005886">
    <property type="term" value="C:plasma membrane"/>
    <property type="evidence" value="ECO:0007669"/>
    <property type="project" value="TreeGrafter"/>
</dbReference>
<evidence type="ECO:0000256" key="5">
    <source>
        <dbReference type="ARBA" id="ARBA00023136"/>
    </source>
</evidence>
<gene>
    <name evidence="8" type="ORF">SAMN04489759_12317</name>
</gene>
<dbReference type="EMBL" id="FNBP01000023">
    <property type="protein sequence ID" value="SDH09903.1"/>
    <property type="molecule type" value="Genomic_DNA"/>
</dbReference>
<dbReference type="OrthoDB" id="9799649at2"/>
<dbReference type="InterPro" id="IPR027469">
    <property type="entry name" value="Cation_efflux_TMD_sf"/>
</dbReference>
<proteinExistence type="predicted"/>
<dbReference type="InterPro" id="IPR058533">
    <property type="entry name" value="Cation_efflux_TM"/>
</dbReference>
<feature type="transmembrane region" description="Helical" evidence="6">
    <location>
        <begin position="39"/>
        <end position="61"/>
    </location>
</feature>
<feature type="domain" description="Cation efflux protein transmembrane" evidence="7">
    <location>
        <begin position="13"/>
        <end position="189"/>
    </location>
</feature>
<keyword evidence="4 6" id="KW-1133">Transmembrane helix</keyword>
<keyword evidence="9" id="KW-1185">Reference proteome</keyword>
<keyword evidence="3" id="KW-0813">Transport</keyword>
<dbReference type="Pfam" id="PF01545">
    <property type="entry name" value="Cation_efflux"/>
    <property type="match status" value="1"/>
</dbReference>
<feature type="transmembrane region" description="Helical" evidence="6">
    <location>
        <begin position="166"/>
        <end position="184"/>
    </location>
</feature>
<feature type="transmembrane region" description="Helical" evidence="6">
    <location>
        <begin position="143"/>
        <end position="160"/>
    </location>
</feature>
<keyword evidence="5 6" id="KW-0472">Membrane</keyword>
<evidence type="ECO:0000256" key="2">
    <source>
        <dbReference type="ARBA" id="ARBA00022692"/>
    </source>
</evidence>
<dbReference type="RefSeq" id="WP_093744231.1">
    <property type="nucleotide sequence ID" value="NZ_FNBP01000023.1"/>
</dbReference>
<keyword evidence="2 6" id="KW-0812">Transmembrane</keyword>
<comment type="subcellular location">
    <subcellularLocation>
        <location evidence="1">Membrane</location>
        <topology evidence="1">Multi-pass membrane protein</topology>
    </subcellularLocation>
</comment>
<dbReference type="STRING" id="218672.SAMN04489759_12317"/>
<evidence type="ECO:0000256" key="6">
    <source>
        <dbReference type="SAM" id="Phobius"/>
    </source>
</evidence>
<reference evidence="9" key="1">
    <citation type="submission" date="2016-10" db="EMBL/GenBank/DDBJ databases">
        <authorList>
            <person name="Varghese N."/>
            <person name="Submissions S."/>
        </authorList>
    </citation>
    <scope>NUCLEOTIDE SEQUENCE [LARGE SCALE GENOMIC DNA]</scope>
    <source>
        <strain evidence="9">DSM 16477</strain>
    </source>
</reference>
<dbReference type="Proteomes" id="UP000199399">
    <property type="component" value="Unassembled WGS sequence"/>
</dbReference>
<keyword evidence="3" id="KW-0862">Zinc</keyword>
<organism evidence="8 9">
    <name type="scientific">Sulfitobacter delicatus</name>
    <dbReference type="NCBI Taxonomy" id="218672"/>
    <lineage>
        <taxon>Bacteria</taxon>
        <taxon>Pseudomonadati</taxon>
        <taxon>Pseudomonadota</taxon>
        <taxon>Alphaproteobacteria</taxon>
        <taxon>Rhodobacterales</taxon>
        <taxon>Roseobacteraceae</taxon>
        <taxon>Sulfitobacter</taxon>
    </lineage>
</organism>
<dbReference type="AlphaFoldDB" id="A0A1G7ZMH6"/>
<protein>
    <submittedName>
        <fullName evidence="8">Cation diffusion facilitator family transporter</fullName>
    </submittedName>
</protein>
<sequence>MAEQKNASARRALWIVLLLNLAIAIGFFITGAIGDSSGLIANGLDNTSDTVVYAISLFALTRTDKWKRAAANVSGGMLLLFAIGVLVDAVRRYYAGSEPLGGLMIVMSVIAAIVNVICVWLLNRIDDPDVNVRAANTFSWNDFAANGGILVAGGLVWWLGSNWPDLAVGVAVAGIFIWGGVKILRDARREHHKAVHGDDE</sequence>
<evidence type="ECO:0000259" key="7">
    <source>
        <dbReference type="Pfam" id="PF01545"/>
    </source>
</evidence>
<feature type="transmembrane region" description="Helical" evidence="6">
    <location>
        <begin position="12"/>
        <end position="33"/>
    </location>
</feature>